<dbReference type="PANTHER" id="PTHR42938:SF9">
    <property type="entry name" value="FORMATE DEHYDROGENASE 1"/>
    <property type="match status" value="1"/>
</dbReference>
<dbReference type="PROSITE" id="PS00671">
    <property type="entry name" value="D_2_HYDROXYACID_DH_3"/>
    <property type="match status" value="1"/>
</dbReference>
<dbReference type="Pfam" id="PF02826">
    <property type="entry name" value="2-Hacid_dh_C"/>
    <property type="match status" value="1"/>
</dbReference>
<feature type="binding site" evidence="5">
    <location>
        <position position="257"/>
    </location>
    <ligand>
        <name>NAD(+)</name>
        <dbReference type="ChEBI" id="CHEBI:57540"/>
    </ligand>
</feature>
<evidence type="ECO:0000256" key="5">
    <source>
        <dbReference type="HAMAP-Rule" id="MF_01825"/>
    </source>
</evidence>
<feature type="active site" evidence="5">
    <location>
        <position position="237"/>
    </location>
</feature>
<evidence type="ECO:0000259" key="6">
    <source>
        <dbReference type="Pfam" id="PF02826"/>
    </source>
</evidence>
<gene>
    <name evidence="5 8" type="primary">pdxB</name>
    <name evidence="8" type="ORF">GLIP_0825</name>
</gene>
<dbReference type="GO" id="GO:0036001">
    <property type="term" value="P:'de novo' pyridoxal 5'-phosphate biosynthetic process"/>
    <property type="evidence" value="ECO:0007669"/>
    <property type="project" value="TreeGrafter"/>
</dbReference>
<feature type="domain" description="D-isomer specific 2-hydroxyacid dehydrogenase NAD-binding" evidence="6">
    <location>
        <begin position="114"/>
        <end position="255"/>
    </location>
</feature>
<feature type="active site" evidence="5">
    <location>
        <position position="208"/>
    </location>
</feature>
<dbReference type="CDD" id="cd12158">
    <property type="entry name" value="ErythrP_dh"/>
    <property type="match status" value="1"/>
</dbReference>
<evidence type="ECO:0000256" key="1">
    <source>
        <dbReference type="ARBA" id="ARBA00022490"/>
    </source>
</evidence>
<keyword evidence="1 5" id="KW-0963">Cytoplasm</keyword>
<dbReference type="InterPro" id="IPR029752">
    <property type="entry name" value="D-isomer_DH_CS1"/>
</dbReference>
<dbReference type="EMBL" id="BAEN01000021">
    <property type="protein sequence ID" value="GAC13470.1"/>
    <property type="molecule type" value="Genomic_DNA"/>
</dbReference>
<dbReference type="GO" id="GO:0051287">
    <property type="term" value="F:NAD binding"/>
    <property type="evidence" value="ECO:0007669"/>
    <property type="project" value="InterPro"/>
</dbReference>
<dbReference type="SUPFAM" id="SSF51735">
    <property type="entry name" value="NAD(P)-binding Rossmann-fold domains"/>
    <property type="match status" value="1"/>
</dbReference>
<dbReference type="UniPathway" id="UPA00244">
    <property type="reaction ID" value="UER00310"/>
</dbReference>
<comment type="similarity">
    <text evidence="5">Belongs to the D-isomer specific 2-hydroxyacid dehydrogenase family. PdxB subfamily.</text>
</comment>
<organism evidence="8 9">
    <name type="scientific">Aliiglaciecola lipolytica E3</name>
    <dbReference type="NCBI Taxonomy" id="1127673"/>
    <lineage>
        <taxon>Bacteria</taxon>
        <taxon>Pseudomonadati</taxon>
        <taxon>Pseudomonadota</taxon>
        <taxon>Gammaproteobacteria</taxon>
        <taxon>Alteromonadales</taxon>
        <taxon>Alteromonadaceae</taxon>
        <taxon>Aliiglaciecola</taxon>
    </lineage>
</organism>
<dbReference type="GO" id="GO:0033711">
    <property type="term" value="F:4-phosphoerythronate dehydrogenase activity"/>
    <property type="evidence" value="ECO:0007669"/>
    <property type="project" value="UniProtKB-EC"/>
</dbReference>
<dbReference type="PROSITE" id="PS00065">
    <property type="entry name" value="D_2_HYDROXYACID_DH_1"/>
    <property type="match status" value="1"/>
</dbReference>
<feature type="binding site" evidence="5">
    <location>
        <position position="147"/>
    </location>
    <ligand>
        <name>NAD(+)</name>
        <dbReference type="ChEBI" id="CHEBI:57540"/>
    </ligand>
</feature>
<comment type="subcellular location">
    <subcellularLocation>
        <location evidence="5">Cytoplasm</location>
    </subcellularLocation>
</comment>
<dbReference type="eggNOG" id="COG0111">
    <property type="taxonomic scope" value="Bacteria"/>
</dbReference>
<dbReference type="InterPro" id="IPR024531">
    <property type="entry name" value="Erythronate-4-P_DHase_dimer"/>
</dbReference>
<dbReference type="Gene3D" id="3.40.50.720">
    <property type="entry name" value="NAD(P)-binding Rossmann-like Domain"/>
    <property type="match status" value="2"/>
</dbReference>
<dbReference type="PANTHER" id="PTHR42938">
    <property type="entry name" value="FORMATE DEHYDROGENASE 1"/>
    <property type="match status" value="1"/>
</dbReference>
<keyword evidence="9" id="KW-1185">Reference proteome</keyword>
<dbReference type="GO" id="GO:0005829">
    <property type="term" value="C:cytosol"/>
    <property type="evidence" value="ECO:0007669"/>
    <property type="project" value="TreeGrafter"/>
</dbReference>
<accession>K6YQ62</accession>
<feature type="domain" description="Erythronate-4-phosphate dehydrogenase dimerisation" evidence="7">
    <location>
        <begin position="291"/>
        <end position="370"/>
    </location>
</feature>
<feature type="binding site" evidence="5">
    <location>
        <position position="232"/>
    </location>
    <ligand>
        <name>NAD(+)</name>
        <dbReference type="ChEBI" id="CHEBI:57540"/>
    </ligand>
</feature>
<evidence type="ECO:0000256" key="3">
    <source>
        <dbReference type="ARBA" id="ARBA00023027"/>
    </source>
</evidence>
<dbReference type="Gene3D" id="3.30.1370.170">
    <property type="match status" value="1"/>
</dbReference>
<dbReference type="EC" id="1.1.1.290" evidence="5"/>
<proteinExistence type="inferred from homology"/>
<dbReference type="InterPro" id="IPR038251">
    <property type="entry name" value="PdxB_dimer_sf"/>
</dbReference>
<dbReference type="OrthoDB" id="9770208at2"/>
<dbReference type="InterPro" id="IPR020921">
    <property type="entry name" value="Erythronate-4-P_DHase"/>
</dbReference>
<evidence type="ECO:0000256" key="2">
    <source>
        <dbReference type="ARBA" id="ARBA00023002"/>
    </source>
</evidence>
<keyword evidence="4 5" id="KW-0664">Pyridoxine biosynthesis</keyword>
<reference evidence="8 9" key="1">
    <citation type="journal article" date="2017" name="Antonie Van Leeuwenhoek">
        <title>Rhizobium rhizosphaerae sp. nov., a novel species isolated from rice rhizosphere.</title>
        <authorList>
            <person name="Zhao J.J."/>
            <person name="Zhang J."/>
            <person name="Zhang R.J."/>
            <person name="Zhang C.W."/>
            <person name="Yin H.Q."/>
            <person name="Zhang X.X."/>
        </authorList>
    </citation>
    <scope>NUCLEOTIDE SEQUENCE [LARGE SCALE GENOMIC DNA]</scope>
    <source>
        <strain evidence="8 9">E3</strain>
    </source>
</reference>
<keyword evidence="3 5" id="KW-0520">NAD</keyword>
<name>K6YQ62_9ALTE</name>
<dbReference type="InterPro" id="IPR029753">
    <property type="entry name" value="D-isomer_DH_CS"/>
</dbReference>
<dbReference type="RefSeq" id="WP_008843287.1">
    <property type="nucleotide sequence ID" value="NZ_BAEN01000021.1"/>
</dbReference>
<feature type="binding site" evidence="5">
    <location>
        <position position="67"/>
    </location>
    <ligand>
        <name>substrate</name>
    </ligand>
</feature>
<evidence type="ECO:0000313" key="9">
    <source>
        <dbReference type="Proteomes" id="UP000006334"/>
    </source>
</evidence>
<comment type="caution">
    <text evidence="5">Lacks conserved residue(s) required for the propagation of feature annotation.</text>
</comment>
<dbReference type="HAMAP" id="MF_01825">
    <property type="entry name" value="PdxB"/>
    <property type="match status" value="1"/>
</dbReference>
<dbReference type="GO" id="GO:0046983">
    <property type="term" value="F:protein dimerization activity"/>
    <property type="evidence" value="ECO:0007669"/>
    <property type="project" value="InterPro"/>
</dbReference>
<comment type="pathway">
    <text evidence="5">Cofactor biosynthesis; pyridoxine 5'-phosphate biosynthesis; pyridoxine 5'-phosphate from D-erythrose 4-phosphate: step 2/5.</text>
</comment>
<dbReference type="Proteomes" id="UP000006334">
    <property type="component" value="Unassembled WGS sequence"/>
</dbReference>
<sequence>MKILYEDSMPYAEHFFSKVGECQAYSSQTLTPEALQDVDVLLVRSTTKVTEKLLSKAHKLKYVATATAGSDHLDKPMLARKSIPWGSAAGCNAIAVAEYVLSCLMTEYASDLPSLLTKTVGIVGAGHVGSQLDKRLKLLGINTKLCDPPLHASGDHREFVSIDEICECDIISLHVPFVATGEYSTKHMFDSKRLTQLKESQLLINACRGEVIDNQAAKTLFESGKAMRLNMDVWENEPTIDFELVPHCRIGTAHIAGHSLEGKARGTYFLYQQLCERFQLPQKLSFESCLPNADVIEMSQLEGKSEIEQVSAAILATYNVMDDSQGFKKQVKSAADFVYSRKHYAIRREFASVTLKTGNFPVSEALYGLGFNTIHK</sequence>
<dbReference type="Pfam" id="PF11890">
    <property type="entry name" value="DUF3410"/>
    <property type="match status" value="1"/>
</dbReference>
<dbReference type="STRING" id="1127673.GLIP_0825"/>
<evidence type="ECO:0000256" key="4">
    <source>
        <dbReference type="ARBA" id="ARBA00023096"/>
    </source>
</evidence>
<dbReference type="AlphaFoldDB" id="K6YQ62"/>
<protein>
    <recommendedName>
        <fullName evidence="5">Erythronate-4-phosphate dehydrogenase</fullName>
        <ecNumber evidence="5">1.1.1.290</ecNumber>
    </recommendedName>
</protein>
<comment type="caution">
    <text evidence="8">The sequence shown here is derived from an EMBL/GenBank/DDBJ whole genome shotgun (WGS) entry which is preliminary data.</text>
</comment>
<dbReference type="InterPro" id="IPR036291">
    <property type="entry name" value="NAD(P)-bd_dom_sf"/>
</dbReference>
<comment type="subunit">
    <text evidence="5">Homodimer.</text>
</comment>
<dbReference type="GO" id="GO:0008615">
    <property type="term" value="P:pyridoxine biosynthetic process"/>
    <property type="evidence" value="ECO:0007669"/>
    <property type="project" value="UniProtKB-UniRule"/>
</dbReference>
<comment type="catalytic activity">
    <reaction evidence="5">
        <text>4-phospho-D-erythronate + NAD(+) = (R)-3-hydroxy-2-oxo-4-phosphooxybutanoate + NADH + H(+)</text>
        <dbReference type="Rhea" id="RHEA:18829"/>
        <dbReference type="ChEBI" id="CHEBI:15378"/>
        <dbReference type="ChEBI" id="CHEBI:57540"/>
        <dbReference type="ChEBI" id="CHEBI:57945"/>
        <dbReference type="ChEBI" id="CHEBI:58538"/>
        <dbReference type="ChEBI" id="CHEBI:58766"/>
        <dbReference type="EC" id="1.1.1.290"/>
    </reaction>
</comment>
<comment type="function">
    <text evidence="5">Catalyzes the oxidation of erythronate-4-phosphate to 3-hydroxy-2-oxo-4-phosphonooxybutanoate.</text>
</comment>
<dbReference type="SUPFAM" id="SSF52283">
    <property type="entry name" value="Formate/glycerate dehydrogenase catalytic domain-like"/>
    <property type="match status" value="1"/>
</dbReference>
<feature type="binding site" evidence="5">
    <location>
        <position position="45"/>
    </location>
    <ligand>
        <name>substrate</name>
    </ligand>
</feature>
<dbReference type="InterPro" id="IPR006140">
    <property type="entry name" value="D-isomer_DH_NAD-bd"/>
</dbReference>
<keyword evidence="2 5" id="KW-0560">Oxidoreductase</keyword>
<evidence type="ECO:0000313" key="8">
    <source>
        <dbReference type="EMBL" id="GAC13470.1"/>
    </source>
</evidence>
<evidence type="ECO:0000259" key="7">
    <source>
        <dbReference type="Pfam" id="PF11890"/>
    </source>
</evidence>
<feature type="active site" description="Proton donor" evidence="5">
    <location>
        <position position="254"/>
    </location>
</feature>